<protein>
    <submittedName>
        <fullName evidence="6">FAD-dependent oxidoreductase</fullName>
    </submittedName>
</protein>
<evidence type="ECO:0000313" key="7">
    <source>
        <dbReference type="Proteomes" id="UP001165587"/>
    </source>
</evidence>
<keyword evidence="2" id="KW-0479">Metal-binding</keyword>
<dbReference type="InterPro" id="IPR017941">
    <property type="entry name" value="Rieske_2Fe-2S"/>
</dbReference>
<evidence type="ECO:0000256" key="3">
    <source>
        <dbReference type="ARBA" id="ARBA00023004"/>
    </source>
</evidence>
<dbReference type="RefSeq" id="WP_259529999.1">
    <property type="nucleotide sequence ID" value="NZ_JANLCK010000008.1"/>
</dbReference>
<name>A0AA42BVV0_9MICO</name>
<dbReference type="PANTHER" id="PTHR13847:SF274">
    <property type="entry name" value="RIESKE 2FE-2S IRON-SULFUR PROTEIN YHFW-RELATED"/>
    <property type="match status" value="1"/>
</dbReference>
<dbReference type="Gene3D" id="3.50.50.60">
    <property type="entry name" value="FAD/NAD(P)-binding domain"/>
    <property type="match status" value="1"/>
</dbReference>
<evidence type="ECO:0000256" key="2">
    <source>
        <dbReference type="ARBA" id="ARBA00022723"/>
    </source>
</evidence>
<dbReference type="PANTHER" id="PTHR13847">
    <property type="entry name" value="SARCOSINE DEHYDROGENASE-RELATED"/>
    <property type="match status" value="1"/>
</dbReference>
<evidence type="ECO:0000256" key="1">
    <source>
        <dbReference type="ARBA" id="ARBA00022714"/>
    </source>
</evidence>
<dbReference type="Pfam" id="PF00355">
    <property type="entry name" value="Rieske"/>
    <property type="match status" value="1"/>
</dbReference>
<dbReference type="Gene3D" id="2.102.10.10">
    <property type="entry name" value="Rieske [2Fe-2S] iron-sulphur domain"/>
    <property type="match status" value="1"/>
</dbReference>
<evidence type="ECO:0000313" key="6">
    <source>
        <dbReference type="EMBL" id="MCS5727024.1"/>
    </source>
</evidence>
<feature type="domain" description="Rieske" evidence="5">
    <location>
        <begin position="451"/>
        <end position="535"/>
    </location>
</feature>
<dbReference type="InterPro" id="IPR036188">
    <property type="entry name" value="FAD/NAD-bd_sf"/>
</dbReference>
<dbReference type="EMBL" id="JANLCK010000008">
    <property type="protein sequence ID" value="MCS5727024.1"/>
    <property type="molecule type" value="Genomic_DNA"/>
</dbReference>
<keyword evidence="7" id="KW-1185">Reference proteome</keyword>
<evidence type="ECO:0000259" key="5">
    <source>
        <dbReference type="PROSITE" id="PS51296"/>
    </source>
</evidence>
<dbReference type="GO" id="GO:0051537">
    <property type="term" value="F:2 iron, 2 sulfur cluster binding"/>
    <property type="evidence" value="ECO:0007669"/>
    <property type="project" value="UniProtKB-KW"/>
</dbReference>
<gene>
    <name evidence="6" type="ORF">N1028_14080</name>
</gene>
<dbReference type="Proteomes" id="UP001165587">
    <property type="component" value="Unassembled WGS sequence"/>
</dbReference>
<dbReference type="GO" id="GO:0005737">
    <property type="term" value="C:cytoplasm"/>
    <property type="evidence" value="ECO:0007669"/>
    <property type="project" value="TreeGrafter"/>
</dbReference>
<dbReference type="SUPFAM" id="SSF50022">
    <property type="entry name" value="ISP domain"/>
    <property type="match status" value="1"/>
</dbReference>
<dbReference type="GO" id="GO:0004497">
    <property type="term" value="F:monooxygenase activity"/>
    <property type="evidence" value="ECO:0007669"/>
    <property type="project" value="UniProtKB-ARBA"/>
</dbReference>
<comment type="caution">
    <text evidence="6">The sequence shown here is derived from an EMBL/GenBank/DDBJ whole genome shotgun (WGS) entry which is preliminary data.</text>
</comment>
<dbReference type="GO" id="GO:0016705">
    <property type="term" value="F:oxidoreductase activity, acting on paired donors, with incorporation or reduction of molecular oxygen"/>
    <property type="evidence" value="ECO:0007669"/>
    <property type="project" value="UniProtKB-ARBA"/>
</dbReference>
<keyword evidence="3" id="KW-0408">Iron</keyword>
<dbReference type="AlphaFoldDB" id="A0AA42BVV0"/>
<keyword evidence="1" id="KW-0001">2Fe-2S</keyword>
<sequence length="535" mass="56960">MTTDSDARTGTALFRARSLWRNGRGPIPTQPIVPGIVYDDVVVGAGITGLSTALMLAEAGRSVVVLEAEDVGALATGNTTGKISLLQGSRLSTIRRHHSKRVLEAYVDSNRDGQEWLLEFCDRAGVQVERRTAYSYAQHAGGGSASAVEAEHRAAREAGLAATIVEGGQEIDVPFPFAYGVALPGQAQFDAMEALEALAAAFVAAGGRIHDGTRVLGVTASDPCRVRTTRGEVEGRTVVLATATPILDRGLYFSKTHGLRSYGASFEVPDAGADGLPEGMFLSIGDDDPDRSRSIRTAPARLIGRDSGDLLVLGGNGHPVGRPGDFSEQERLDDLAEFARSLYPEARLTHSWSAQDYESHNLIPFVGLLPRGRGRVYLATGFAKWGLTNGVAAALRLRDEILGVPRDERRHWHRVLGTRITKPADLGRGAKEGATVGVAMTRGWLGASTRPTPVRRPAEREGVVAASRGVPVGISTVDGVTCAVRAVCPHLGGVLEWNDAERSWDCPLHASRFAADGARIEGPAVTDLPVLPRTR</sequence>
<evidence type="ECO:0000256" key="4">
    <source>
        <dbReference type="ARBA" id="ARBA00023014"/>
    </source>
</evidence>
<dbReference type="SUPFAM" id="SSF51905">
    <property type="entry name" value="FAD/NAD(P)-binding domain"/>
    <property type="match status" value="1"/>
</dbReference>
<accession>A0AA42BVV0</accession>
<organism evidence="6 7">
    <name type="scientific">Herbiconiux oxytropis</name>
    <dbReference type="NCBI Taxonomy" id="2970915"/>
    <lineage>
        <taxon>Bacteria</taxon>
        <taxon>Bacillati</taxon>
        <taxon>Actinomycetota</taxon>
        <taxon>Actinomycetes</taxon>
        <taxon>Micrococcales</taxon>
        <taxon>Microbacteriaceae</taxon>
        <taxon>Herbiconiux</taxon>
    </lineage>
</organism>
<dbReference type="InterPro" id="IPR006076">
    <property type="entry name" value="FAD-dep_OxRdtase"/>
</dbReference>
<dbReference type="InterPro" id="IPR036922">
    <property type="entry name" value="Rieske_2Fe-2S_sf"/>
</dbReference>
<dbReference type="PROSITE" id="PS51296">
    <property type="entry name" value="RIESKE"/>
    <property type="match status" value="1"/>
</dbReference>
<dbReference type="Gene3D" id="3.30.9.10">
    <property type="entry name" value="D-Amino Acid Oxidase, subunit A, domain 2"/>
    <property type="match status" value="1"/>
</dbReference>
<proteinExistence type="predicted"/>
<keyword evidence="4" id="KW-0411">Iron-sulfur</keyword>
<dbReference type="GO" id="GO:0046872">
    <property type="term" value="F:metal ion binding"/>
    <property type="evidence" value="ECO:0007669"/>
    <property type="project" value="UniProtKB-KW"/>
</dbReference>
<reference evidence="6" key="1">
    <citation type="submission" date="2022-08" db="EMBL/GenBank/DDBJ databases">
        <authorList>
            <person name="Deng Y."/>
            <person name="Han X.-F."/>
            <person name="Zhang Y.-Q."/>
        </authorList>
    </citation>
    <scope>NUCLEOTIDE SEQUENCE</scope>
    <source>
        <strain evidence="6">CPCC 203407</strain>
    </source>
</reference>
<dbReference type="Pfam" id="PF01266">
    <property type="entry name" value="DAO"/>
    <property type="match status" value="1"/>
</dbReference>